<dbReference type="EMBL" id="CP106793">
    <property type="protein sequence ID" value="UXY17422.1"/>
    <property type="molecule type" value="Genomic_DNA"/>
</dbReference>
<feature type="compositionally biased region" description="Polar residues" evidence="3">
    <location>
        <begin position="156"/>
        <end position="167"/>
    </location>
</feature>
<dbReference type="Pfam" id="PF00106">
    <property type="entry name" value="adh_short"/>
    <property type="match status" value="1"/>
</dbReference>
<evidence type="ECO:0000256" key="1">
    <source>
        <dbReference type="ARBA" id="ARBA00006484"/>
    </source>
</evidence>
<evidence type="ECO:0000313" key="5">
    <source>
        <dbReference type="Proteomes" id="UP001061298"/>
    </source>
</evidence>
<dbReference type="PRINTS" id="PR00081">
    <property type="entry name" value="GDHRDH"/>
</dbReference>
<dbReference type="Gene3D" id="3.40.50.720">
    <property type="entry name" value="NAD(P)-binding Rossmann-like Domain"/>
    <property type="match status" value="1"/>
</dbReference>
<accession>A0ABY6DSV9</accession>
<dbReference type="CDD" id="cd05233">
    <property type="entry name" value="SDR_c"/>
    <property type="match status" value="1"/>
</dbReference>
<dbReference type="PANTHER" id="PTHR43639:SF1">
    <property type="entry name" value="SHORT-CHAIN DEHYDROGENASE_REDUCTASE FAMILY PROTEIN"/>
    <property type="match status" value="1"/>
</dbReference>
<dbReference type="Proteomes" id="UP001061298">
    <property type="component" value="Chromosome"/>
</dbReference>
<feature type="region of interest" description="Disordered" evidence="3">
    <location>
        <begin position="146"/>
        <end position="175"/>
    </location>
</feature>
<organism evidence="4 5">
    <name type="scientific">Streptomyces cynarae</name>
    <dbReference type="NCBI Taxonomy" id="2981134"/>
    <lineage>
        <taxon>Bacteria</taxon>
        <taxon>Bacillati</taxon>
        <taxon>Actinomycetota</taxon>
        <taxon>Actinomycetes</taxon>
        <taxon>Kitasatosporales</taxon>
        <taxon>Streptomycetaceae</taxon>
        <taxon>Streptomyces</taxon>
    </lineage>
</organism>
<dbReference type="InterPro" id="IPR002347">
    <property type="entry name" value="SDR_fam"/>
</dbReference>
<gene>
    <name evidence="4" type="ORF">N8I84_00510</name>
</gene>
<keyword evidence="2" id="KW-0560">Oxidoreductase</keyword>
<dbReference type="InterPro" id="IPR036291">
    <property type="entry name" value="NAD(P)-bd_dom_sf"/>
</dbReference>
<protein>
    <submittedName>
        <fullName evidence="4">SDR family NAD(P)-dependent oxidoreductase</fullName>
    </submittedName>
</protein>
<dbReference type="SUPFAM" id="SSF51735">
    <property type="entry name" value="NAD(P)-binding Rossmann-fold domains"/>
    <property type="match status" value="1"/>
</dbReference>
<sequence>MSSSRRCTLAPRVSTGRSGVNVRAPFLLVAALVQGVVRRQNGSIVLIGSGPARIPAAVRAAYGASKAGAEMLARYRAFEFGPSGVRVNAVPPSCSHLRAATSTVRSSLPMAPSAAVDDGPVHRASPLTAPFRETATRTLGSCGAAGDACGDARGPQSRSDWSSSRATGTRVMPGC</sequence>
<name>A0ABY6DSV9_9ACTN</name>
<evidence type="ECO:0000256" key="2">
    <source>
        <dbReference type="ARBA" id="ARBA00023002"/>
    </source>
</evidence>
<dbReference type="PANTHER" id="PTHR43639">
    <property type="entry name" value="OXIDOREDUCTASE, SHORT-CHAIN DEHYDROGENASE/REDUCTASE FAMILY (AFU_ORTHOLOGUE AFUA_5G02870)"/>
    <property type="match status" value="1"/>
</dbReference>
<proteinExistence type="inferred from homology"/>
<reference evidence="4" key="1">
    <citation type="submission" date="2022-10" db="EMBL/GenBank/DDBJ databases">
        <authorList>
            <person name="Mo P."/>
        </authorList>
    </citation>
    <scope>NUCLEOTIDE SEQUENCE</scope>
    <source>
        <strain evidence="4">HUAS 13-4</strain>
    </source>
</reference>
<evidence type="ECO:0000256" key="3">
    <source>
        <dbReference type="SAM" id="MobiDB-lite"/>
    </source>
</evidence>
<comment type="similarity">
    <text evidence="1">Belongs to the short-chain dehydrogenases/reductases (SDR) family.</text>
</comment>
<dbReference type="RefSeq" id="WP_263227303.1">
    <property type="nucleotide sequence ID" value="NZ_CP106793.1"/>
</dbReference>
<keyword evidence="5" id="KW-1185">Reference proteome</keyword>
<evidence type="ECO:0000313" key="4">
    <source>
        <dbReference type="EMBL" id="UXY17422.1"/>
    </source>
</evidence>